<dbReference type="CDD" id="cd22529">
    <property type="entry name" value="KH-II_NusA_rpt2"/>
    <property type="match status" value="1"/>
</dbReference>
<dbReference type="PROSITE" id="PS50126">
    <property type="entry name" value="S1"/>
    <property type="match status" value="1"/>
</dbReference>
<evidence type="ECO:0000259" key="8">
    <source>
        <dbReference type="PROSITE" id="PS50126"/>
    </source>
</evidence>
<dbReference type="InterPro" id="IPR010213">
    <property type="entry name" value="TF_NusA"/>
</dbReference>
<organism evidence="9 10">
    <name type="scientific">Candidatus Enterovibrio altilux</name>
    <dbReference type="NCBI Taxonomy" id="1927128"/>
    <lineage>
        <taxon>Bacteria</taxon>
        <taxon>Pseudomonadati</taxon>
        <taxon>Pseudomonadota</taxon>
        <taxon>Gammaproteobacteria</taxon>
        <taxon>Vibrionales</taxon>
        <taxon>Vibrionaceae</taxon>
        <taxon>Enterovibrio</taxon>
    </lineage>
</organism>
<dbReference type="InterPro" id="IPR003029">
    <property type="entry name" value="S1_domain"/>
</dbReference>
<dbReference type="Gene3D" id="1.10.150.20">
    <property type="entry name" value="5' to 3' exonuclease, C-terminal subdomain"/>
    <property type="match status" value="2"/>
</dbReference>
<sequence>MNKEILSVVEAVSNEKAVPRERIFEALEIALATATKKKYATEIEVRVAIDRKTGEIATFRRWEVVLEVTQPMREITLDAAQFEDETMEIGSYIEDDIESVLFDRITTQTAKQVIVQKIREAERIQVVDQFMDNEGELITGVVKKVSREVVIVDLGSNAEAAIQRDDQLPRENLRPGDRVRGLLYAVRPEARGFQLFMTRSKSEMLIELFRIEVPEIGEEIIEVMGAARDPGSRAKIAVKTNDKRIDPIGACVGMRGARVQAVSGELGGERIDIILWDDNPAQFVINAMAPADVASIIVDEDTHTMDIAVEVDNLAQAIGRNGQNVRLASQLTGWILNVMTVQDLQKKYQEEAGRSIELFSKYLGIDEKFATLLVEEGFTTLEEVAYVPAAELLDVHGLNEDTAKKLRGRAKEALTTIALAKEEIFDGIEPAENLLGLNCLERDFAFRLAAKGICTLEALADQGIDDLLDIEGMNEVKAGELIMAARNICWFSNEA</sequence>
<evidence type="ECO:0000256" key="2">
    <source>
        <dbReference type="ARBA" id="ARBA00022490"/>
    </source>
</evidence>
<evidence type="ECO:0000256" key="5">
    <source>
        <dbReference type="ARBA" id="ARBA00023015"/>
    </source>
</evidence>
<evidence type="ECO:0000256" key="3">
    <source>
        <dbReference type="ARBA" id="ARBA00022814"/>
    </source>
</evidence>
<evidence type="ECO:0000256" key="4">
    <source>
        <dbReference type="ARBA" id="ARBA00022884"/>
    </source>
</evidence>
<dbReference type="Pfam" id="PF08529">
    <property type="entry name" value="NusA_N"/>
    <property type="match status" value="1"/>
</dbReference>
<dbReference type="AlphaFoldDB" id="A0A291BB85"/>
<keyword evidence="6 7" id="KW-0804">Transcription</keyword>
<dbReference type="Proteomes" id="UP000218160">
    <property type="component" value="Chromosome 2"/>
</dbReference>
<protein>
    <recommendedName>
        <fullName evidence="7">Transcription termination/antitermination protein NusA</fullName>
    </recommendedName>
</protein>
<feature type="domain" description="S1 motif" evidence="8">
    <location>
        <begin position="135"/>
        <end position="200"/>
    </location>
</feature>
<evidence type="ECO:0000313" key="9">
    <source>
        <dbReference type="EMBL" id="ATF10289.1"/>
    </source>
</evidence>
<dbReference type="Gene3D" id="3.30.1480.10">
    <property type="entry name" value="NusA, N-terminal domain"/>
    <property type="match status" value="1"/>
</dbReference>
<dbReference type="GO" id="GO:0006353">
    <property type="term" value="P:DNA-templated transcription termination"/>
    <property type="evidence" value="ECO:0007669"/>
    <property type="project" value="UniProtKB-UniRule"/>
</dbReference>
<dbReference type="SMART" id="SM00316">
    <property type="entry name" value="S1"/>
    <property type="match status" value="1"/>
</dbReference>
<dbReference type="FunFam" id="3.30.300.20:FF:000002">
    <property type="entry name" value="Transcription termination/antitermination protein NusA"/>
    <property type="match status" value="1"/>
</dbReference>
<dbReference type="Pfam" id="PF13184">
    <property type="entry name" value="KH_NusA_1st"/>
    <property type="match status" value="1"/>
</dbReference>
<keyword evidence="2 7" id="KW-0963">Cytoplasm</keyword>
<dbReference type="InterPro" id="IPR025249">
    <property type="entry name" value="TF_NusA_KH_1st"/>
</dbReference>
<dbReference type="SUPFAM" id="SSF50249">
    <property type="entry name" value="Nucleic acid-binding proteins"/>
    <property type="match status" value="1"/>
</dbReference>
<dbReference type="FunFam" id="3.30.1480.10:FF:000001">
    <property type="entry name" value="Transcription termination/antitermination protein NusA"/>
    <property type="match status" value="1"/>
</dbReference>
<dbReference type="NCBIfam" id="TIGR01954">
    <property type="entry name" value="nusA_Cterm_rpt"/>
    <property type="match status" value="2"/>
</dbReference>
<dbReference type="InterPro" id="IPR036555">
    <property type="entry name" value="NusA_N_sf"/>
</dbReference>
<keyword evidence="4 7" id="KW-0694">RNA-binding</keyword>
<dbReference type="SUPFAM" id="SSF54814">
    <property type="entry name" value="Prokaryotic type KH domain (KH-domain type II)"/>
    <property type="match status" value="2"/>
</dbReference>
<dbReference type="FunFam" id="3.30.300.20:FF:000005">
    <property type="entry name" value="Transcription termination/antitermination protein NusA"/>
    <property type="match status" value="1"/>
</dbReference>
<dbReference type="CDD" id="cd04455">
    <property type="entry name" value="S1_NusA"/>
    <property type="match status" value="1"/>
</dbReference>
<accession>A0A291BB85</accession>
<dbReference type="GO" id="GO:0031564">
    <property type="term" value="P:transcription antitermination"/>
    <property type="evidence" value="ECO:0007669"/>
    <property type="project" value="UniProtKB-UniRule"/>
</dbReference>
<dbReference type="RefSeq" id="WP_096619738.1">
    <property type="nucleotide sequence ID" value="NZ_CP020663.1"/>
</dbReference>
<dbReference type="InterPro" id="IPR010995">
    <property type="entry name" value="DNA_repair_Rad51/TF_NusA_a-hlx"/>
</dbReference>
<dbReference type="GO" id="GO:0003700">
    <property type="term" value="F:DNA-binding transcription factor activity"/>
    <property type="evidence" value="ECO:0007669"/>
    <property type="project" value="InterPro"/>
</dbReference>
<name>A0A291BB85_9GAMM</name>
<evidence type="ECO:0000256" key="6">
    <source>
        <dbReference type="ARBA" id="ARBA00023163"/>
    </source>
</evidence>
<dbReference type="InterPro" id="IPR009019">
    <property type="entry name" value="KH_sf_prok-type"/>
</dbReference>
<comment type="function">
    <text evidence="7">Participates in both transcription termination and antitermination.</text>
</comment>
<keyword evidence="3 7" id="KW-0889">Transcription antitermination</keyword>
<comment type="subunit">
    <text evidence="7">Monomer. Binds directly to the core enzyme of the DNA-dependent RNA polymerase and to nascent RNA.</text>
</comment>
<evidence type="ECO:0000256" key="7">
    <source>
        <dbReference type="HAMAP-Rule" id="MF_00945"/>
    </source>
</evidence>
<evidence type="ECO:0000313" key="10">
    <source>
        <dbReference type="Proteomes" id="UP000218160"/>
    </source>
</evidence>
<dbReference type="GO" id="GO:0000166">
    <property type="term" value="F:nucleotide binding"/>
    <property type="evidence" value="ECO:0007669"/>
    <property type="project" value="InterPro"/>
</dbReference>
<dbReference type="KEGG" id="elux:BTN50_1869"/>
<dbReference type="InterPro" id="IPR013735">
    <property type="entry name" value="TF_NusA_N"/>
</dbReference>
<dbReference type="FunFam" id="1.10.150.20:FF:000015">
    <property type="entry name" value="Transcription termination/antitermination protein NusA"/>
    <property type="match status" value="1"/>
</dbReference>
<reference evidence="10" key="1">
    <citation type="submission" date="2017-04" db="EMBL/GenBank/DDBJ databases">
        <title>Genome evolution of the luminous symbionts of deep sea anglerfish.</title>
        <authorList>
            <person name="Hendry T.A."/>
        </authorList>
    </citation>
    <scope>NUCLEOTIDE SEQUENCE [LARGE SCALE GENOMIC DNA]</scope>
</reference>
<gene>
    <name evidence="7" type="primary">nusA</name>
    <name evidence="9" type="ORF">BTN50_1869</name>
</gene>
<dbReference type="PANTHER" id="PTHR22648">
    <property type="entry name" value="TRANSCRIPTION TERMINATION FACTOR NUSA"/>
    <property type="match status" value="1"/>
</dbReference>
<dbReference type="SUPFAM" id="SSF47794">
    <property type="entry name" value="Rad51 N-terminal domain-like"/>
    <property type="match status" value="2"/>
</dbReference>
<dbReference type="NCBIfam" id="TIGR01953">
    <property type="entry name" value="NusA"/>
    <property type="match status" value="1"/>
</dbReference>
<dbReference type="EMBL" id="CP020663">
    <property type="protein sequence ID" value="ATF10289.1"/>
    <property type="molecule type" value="Genomic_DNA"/>
</dbReference>
<dbReference type="GO" id="GO:0005829">
    <property type="term" value="C:cytosol"/>
    <property type="evidence" value="ECO:0007669"/>
    <property type="project" value="TreeGrafter"/>
</dbReference>
<dbReference type="Gene3D" id="2.40.50.140">
    <property type="entry name" value="Nucleic acid-binding proteins"/>
    <property type="match status" value="1"/>
</dbReference>
<dbReference type="InterPro" id="IPR015946">
    <property type="entry name" value="KH_dom-like_a/b"/>
</dbReference>
<dbReference type="Pfam" id="PF14520">
    <property type="entry name" value="HHH_5"/>
    <property type="match status" value="2"/>
</dbReference>
<dbReference type="InterPro" id="IPR012340">
    <property type="entry name" value="NA-bd_OB-fold"/>
</dbReference>
<dbReference type="InterPro" id="IPR030842">
    <property type="entry name" value="TF_NusA_bacterial"/>
</dbReference>
<dbReference type="SUPFAM" id="SSF69705">
    <property type="entry name" value="Transcription factor NusA, N-terminal domain"/>
    <property type="match status" value="1"/>
</dbReference>
<evidence type="ECO:0000256" key="1">
    <source>
        <dbReference type="ARBA" id="ARBA00022472"/>
    </source>
</evidence>
<keyword evidence="10" id="KW-1185">Reference proteome</keyword>
<dbReference type="CDD" id="cd02134">
    <property type="entry name" value="KH-II_NusA_rpt1"/>
    <property type="match status" value="1"/>
</dbReference>
<dbReference type="GO" id="GO:0003723">
    <property type="term" value="F:RNA binding"/>
    <property type="evidence" value="ECO:0007669"/>
    <property type="project" value="UniProtKB-UniRule"/>
</dbReference>
<dbReference type="Pfam" id="PF26594">
    <property type="entry name" value="KH_NusA_2nd"/>
    <property type="match status" value="1"/>
</dbReference>
<keyword evidence="1 7" id="KW-0806">Transcription termination</keyword>
<comment type="subcellular location">
    <subcellularLocation>
        <location evidence="7">Cytoplasm</location>
    </subcellularLocation>
</comment>
<dbReference type="InterPro" id="IPR058582">
    <property type="entry name" value="KH_NusA_2nd"/>
</dbReference>
<dbReference type="PANTHER" id="PTHR22648:SF0">
    <property type="entry name" value="TRANSCRIPTION TERMINATION_ANTITERMINATION PROTEIN NUSA"/>
    <property type="match status" value="1"/>
</dbReference>
<dbReference type="PROSITE" id="PS50084">
    <property type="entry name" value="KH_TYPE_1"/>
    <property type="match status" value="1"/>
</dbReference>
<dbReference type="Gene3D" id="3.30.300.20">
    <property type="match status" value="2"/>
</dbReference>
<dbReference type="OrthoDB" id="9807233at2"/>
<comment type="similarity">
    <text evidence="7">Belongs to the NusA family.</text>
</comment>
<keyword evidence="5 7" id="KW-0805">Transcription regulation</keyword>
<dbReference type="InterPro" id="IPR010214">
    <property type="entry name" value="Tscrpt_termin_fac_NusA_C_rpt"/>
</dbReference>
<proteinExistence type="inferred from homology"/>
<dbReference type="HAMAP" id="MF_00945_B">
    <property type="entry name" value="NusA_B"/>
    <property type="match status" value="1"/>
</dbReference>